<feature type="region of interest" description="Disordered" evidence="1">
    <location>
        <begin position="75"/>
        <end position="97"/>
    </location>
</feature>
<dbReference type="Proteomes" id="UP000290572">
    <property type="component" value="Unassembled WGS sequence"/>
</dbReference>
<dbReference type="EMBL" id="QBIY01012892">
    <property type="protein sequence ID" value="RXN14649.1"/>
    <property type="molecule type" value="Genomic_DNA"/>
</dbReference>
<dbReference type="PANTHER" id="PTHR33480:SF5">
    <property type="entry name" value="SI:DKEY-51D8.9"/>
    <property type="match status" value="1"/>
</dbReference>
<proteinExistence type="predicted"/>
<sequence length="285" mass="31770">MDELRPDKPNQRISRFERRITRLRKHHDMCARRQSARQKAKETLSVCPIMPSQAPDDQVPSPLKQDILNLQQMCEKGSLEDSKENPDSSVSSDVPKLLAKQSLFTKKSVDTDSDADTVILEVPSSSVSPRACDIPELKRTDSTFISKVLMALEQGRVSEFKGKNLDEMNIDPNEESSVGSKSSSQQAPSASTEECSFLAKERESPSSSGVSRCPKRKWTEEEVKAFENKLLDCITSGRVPGKRQCEDCISLSVREGWVQGRAVTPVNWVQEVRSQSVTASLLGER</sequence>
<dbReference type="GO" id="GO:0016757">
    <property type="term" value="F:glycosyltransferase activity"/>
    <property type="evidence" value="ECO:0007669"/>
    <property type="project" value="UniProtKB-KW"/>
</dbReference>
<gene>
    <name evidence="2" type="ORF">ROHU_008983</name>
</gene>
<evidence type="ECO:0000313" key="3">
    <source>
        <dbReference type="Proteomes" id="UP000290572"/>
    </source>
</evidence>
<dbReference type="PANTHER" id="PTHR33480">
    <property type="entry name" value="SET DOMAIN-CONTAINING PROTEIN-RELATED"/>
    <property type="match status" value="1"/>
</dbReference>
<keyword evidence="2" id="KW-0808">Transferase</keyword>
<feature type="compositionally biased region" description="Low complexity" evidence="1">
    <location>
        <begin position="175"/>
        <end position="194"/>
    </location>
</feature>
<evidence type="ECO:0000313" key="2">
    <source>
        <dbReference type="EMBL" id="RXN14649.1"/>
    </source>
</evidence>
<dbReference type="AlphaFoldDB" id="A0A498M1D7"/>
<evidence type="ECO:0000256" key="1">
    <source>
        <dbReference type="SAM" id="MobiDB-lite"/>
    </source>
</evidence>
<feature type="compositionally biased region" description="Basic and acidic residues" evidence="1">
    <location>
        <begin position="77"/>
        <end position="86"/>
    </location>
</feature>
<feature type="region of interest" description="Disordered" evidence="1">
    <location>
        <begin position="163"/>
        <end position="213"/>
    </location>
</feature>
<comment type="caution">
    <text evidence="2">The sequence shown here is derived from an EMBL/GenBank/DDBJ whole genome shotgun (WGS) entry which is preliminary data.</text>
</comment>
<name>A0A498M1D7_LABRO</name>
<keyword evidence="2" id="KW-0328">Glycosyltransferase</keyword>
<protein>
    <submittedName>
        <fullName evidence="2">CMP-N-acetylneuraminate-beta-galactosamide-alpha-2,3-sialyltransferase 4</fullName>
    </submittedName>
</protein>
<accession>A0A498M1D7</accession>
<keyword evidence="3" id="KW-1185">Reference proteome</keyword>
<reference evidence="2 3" key="1">
    <citation type="submission" date="2018-03" db="EMBL/GenBank/DDBJ databases">
        <title>Draft genome sequence of Rohu Carp (Labeo rohita).</title>
        <authorList>
            <person name="Das P."/>
            <person name="Kushwaha B."/>
            <person name="Joshi C.G."/>
            <person name="Kumar D."/>
            <person name="Nagpure N.S."/>
            <person name="Sahoo L."/>
            <person name="Das S.P."/>
            <person name="Bit A."/>
            <person name="Patnaik S."/>
            <person name="Meher P.K."/>
            <person name="Jayasankar P."/>
            <person name="Koringa P.G."/>
            <person name="Patel N.V."/>
            <person name="Hinsu A.T."/>
            <person name="Kumar R."/>
            <person name="Pandey M."/>
            <person name="Agarwal S."/>
            <person name="Srivastava S."/>
            <person name="Singh M."/>
            <person name="Iquebal M.A."/>
            <person name="Jaiswal S."/>
            <person name="Angadi U.B."/>
            <person name="Kumar N."/>
            <person name="Raza M."/>
            <person name="Shah T.M."/>
            <person name="Rai A."/>
            <person name="Jena J.K."/>
        </authorList>
    </citation>
    <scope>NUCLEOTIDE SEQUENCE [LARGE SCALE GENOMIC DNA]</scope>
    <source>
        <strain evidence="2">DASCIFA01</strain>
        <tissue evidence="2">Testis</tissue>
    </source>
</reference>
<organism evidence="2 3">
    <name type="scientific">Labeo rohita</name>
    <name type="common">Indian major carp</name>
    <name type="synonym">Cyprinus rohita</name>
    <dbReference type="NCBI Taxonomy" id="84645"/>
    <lineage>
        <taxon>Eukaryota</taxon>
        <taxon>Metazoa</taxon>
        <taxon>Chordata</taxon>
        <taxon>Craniata</taxon>
        <taxon>Vertebrata</taxon>
        <taxon>Euteleostomi</taxon>
        <taxon>Actinopterygii</taxon>
        <taxon>Neopterygii</taxon>
        <taxon>Teleostei</taxon>
        <taxon>Ostariophysi</taxon>
        <taxon>Cypriniformes</taxon>
        <taxon>Cyprinidae</taxon>
        <taxon>Labeoninae</taxon>
        <taxon>Labeonini</taxon>
        <taxon>Labeo</taxon>
    </lineage>
</organism>